<dbReference type="InterPro" id="IPR011856">
    <property type="entry name" value="tRNA_endonuc-like_dom_sf"/>
</dbReference>
<proteinExistence type="predicted"/>
<evidence type="ECO:0008006" key="5">
    <source>
        <dbReference type="Google" id="ProtNLM"/>
    </source>
</evidence>
<evidence type="ECO:0000313" key="3">
    <source>
        <dbReference type="Proteomes" id="UP000058613"/>
    </source>
</evidence>
<dbReference type="InterPro" id="IPR003509">
    <property type="entry name" value="UPF0102_YraN-like"/>
</dbReference>
<dbReference type="AlphaFoldDB" id="A0A0N7JD12"/>
<name>A0A0N7JD12_9CREN</name>
<dbReference type="STRING" id="1273541.Pyrde_0855"/>
<dbReference type="Proteomes" id="UP000058613">
    <property type="component" value="Chromosome"/>
</dbReference>
<dbReference type="Pfam" id="PF02021">
    <property type="entry name" value="UPF0102"/>
    <property type="match status" value="1"/>
</dbReference>
<organism evidence="1 3">
    <name type="scientific">Pyrodictium delaneyi</name>
    <dbReference type="NCBI Taxonomy" id="1273541"/>
    <lineage>
        <taxon>Archaea</taxon>
        <taxon>Thermoproteota</taxon>
        <taxon>Thermoprotei</taxon>
        <taxon>Desulfurococcales</taxon>
        <taxon>Pyrodictiaceae</taxon>
        <taxon>Pyrodictium</taxon>
    </lineage>
</organism>
<reference evidence="2 4" key="2">
    <citation type="submission" date="2017-05" db="EMBL/GenBank/DDBJ databases">
        <title>The draft genome of the hyperthermophilic archaeon 'Pyrodictium delaneyi strain Hulk', an iron and nitrate reducer, reveals the capacity for sulfate reduction.</title>
        <authorList>
            <person name="Demey L.M."/>
            <person name="Miller C."/>
            <person name="Manzella M."/>
            <person name="Reguera G."/>
            <person name="Kashefi K."/>
        </authorList>
    </citation>
    <scope>NUCLEOTIDE SEQUENCE [LARGE SCALE GENOMIC DNA]</scope>
    <source>
        <strain evidence="2 4">Hulk</strain>
    </source>
</reference>
<protein>
    <recommendedName>
        <fullName evidence="5">Restriction endonuclease type IV Mrr domain-containing protein</fullName>
    </recommendedName>
</protein>
<accession>A0A0N7JD12</accession>
<dbReference type="Gene3D" id="3.40.1350.10">
    <property type="match status" value="1"/>
</dbReference>
<dbReference type="Proteomes" id="UP000196694">
    <property type="component" value="Unassembled WGS sequence"/>
</dbReference>
<dbReference type="KEGG" id="pdl:Pyrde_0855"/>
<reference evidence="1 3" key="1">
    <citation type="submission" date="2015-10" db="EMBL/GenBank/DDBJ databases">
        <title>Complete genome sequence of hyperthermophilic archaeon Pyrodictium delaneyi Su06.</title>
        <authorList>
            <person name="Jung J.-H."/>
            <person name="Lin J."/>
            <person name="Holden J.F."/>
            <person name="Park C.-S."/>
        </authorList>
    </citation>
    <scope>NUCLEOTIDE SEQUENCE [LARGE SCALE GENOMIC DNA]</scope>
    <source>
        <strain evidence="1 3">Su06</strain>
    </source>
</reference>
<dbReference type="GeneID" id="26099194"/>
<dbReference type="GO" id="GO:0003676">
    <property type="term" value="F:nucleic acid binding"/>
    <property type="evidence" value="ECO:0007669"/>
    <property type="project" value="InterPro"/>
</dbReference>
<dbReference type="EMBL" id="NCQP01000001">
    <property type="protein sequence ID" value="OWJ55477.1"/>
    <property type="molecule type" value="Genomic_DNA"/>
</dbReference>
<dbReference type="InterPro" id="IPR011335">
    <property type="entry name" value="Restrct_endonuc-II-like"/>
</dbReference>
<evidence type="ECO:0000313" key="2">
    <source>
        <dbReference type="EMBL" id="OWJ55477.1"/>
    </source>
</evidence>
<dbReference type="SUPFAM" id="SSF52980">
    <property type="entry name" value="Restriction endonuclease-like"/>
    <property type="match status" value="1"/>
</dbReference>
<sequence length="116" mass="13458">MPRRRGRGSGYESFVARLLESKGYYGIERNIVRSYGEIDIVAWHAGRRYVFEVKHRPSKPVTRSEVEKLARKAGRARAIPVLVLSYETGITTAAQRLARQLGVKIRRVRYGYYDWL</sequence>
<evidence type="ECO:0000313" key="4">
    <source>
        <dbReference type="Proteomes" id="UP000196694"/>
    </source>
</evidence>
<gene>
    <name evidence="2" type="ORF">Pdsh_01375</name>
    <name evidence="1" type="ORF">Pyrde_0855</name>
</gene>
<evidence type="ECO:0000313" key="1">
    <source>
        <dbReference type="EMBL" id="ALL00905.1"/>
    </source>
</evidence>
<dbReference type="EMBL" id="CP013011">
    <property type="protein sequence ID" value="ALL00905.1"/>
    <property type="molecule type" value="Genomic_DNA"/>
</dbReference>
<keyword evidence="4" id="KW-1185">Reference proteome</keyword>
<dbReference type="RefSeq" id="WP_055408539.1">
    <property type="nucleotide sequence ID" value="NZ_CP013011.1"/>
</dbReference>